<feature type="signal peptide" evidence="2">
    <location>
        <begin position="1"/>
        <end position="21"/>
    </location>
</feature>
<sequence length="298" mass="32535">MREIAPAVVSALLFVIPAVFASFFGMTQPCSSASMTSCGSSYGAQQTPVFSYGVPSYPRTASVMYAPQPQQQAVPYIQSPQLPPLPPPPPPPPSLPLPPPPPPPLPPLPPQFTSYAKPSINMLRVSQPYAKPERYPVQSPAKEPYITPTPAYITTPPPPICWIDEDGNSFITSSLDNSPGLLAPELMAQTHFNYSFEAIIAQSQMANKSHFMGRLMCKVRTNEGKIALLYATPKQYSLEPFDYHSLTAPEEEAKGWTGIANEILSSDDPRLFGEQTSTFFGRNAAFQRAANFGIIRSK</sequence>
<accession>A0AAN8G3J7</accession>
<keyword evidence="2" id="KW-0732">Signal</keyword>
<dbReference type="AlphaFoldDB" id="A0AAN8G3J7"/>
<keyword evidence="4" id="KW-1185">Reference proteome</keyword>
<name>A0AAN8G3J7_TRICO</name>
<evidence type="ECO:0000313" key="4">
    <source>
        <dbReference type="Proteomes" id="UP001331761"/>
    </source>
</evidence>
<dbReference type="Proteomes" id="UP001331761">
    <property type="component" value="Unassembled WGS sequence"/>
</dbReference>
<dbReference type="PRINTS" id="PR01217">
    <property type="entry name" value="PRICHEXTENSN"/>
</dbReference>
<feature type="region of interest" description="Disordered" evidence="1">
    <location>
        <begin position="77"/>
        <end position="110"/>
    </location>
</feature>
<reference evidence="3 4" key="1">
    <citation type="submission" date="2019-10" db="EMBL/GenBank/DDBJ databases">
        <title>Assembly and Annotation for the nematode Trichostrongylus colubriformis.</title>
        <authorList>
            <person name="Martin J."/>
        </authorList>
    </citation>
    <scope>NUCLEOTIDE SEQUENCE [LARGE SCALE GENOMIC DNA]</scope>
    <source>
        <strain evidence="3">G859</strain>
        <tissue evidence="3">Whole worm</tissue>
    </source>
</reference>
<evidence type="ECO:0000256" key="1">
    <source>
        <dbReference type="SAM" id="MobiDB-lite"/>
    </source>
</evidence>
<comment type="caution">
    <text evidence="3">The sequence shown here is derived from an EMBL/GenBank/DDBJ whole genome shotgun (WGS) entry which is preliminary data.</text>
</comment>
<feature type="chain" id="PRO_5042895407" evidence="2">
    <location>
        <begin position="22"/>
        <end position="298"/>
    </location>
</feature>
<evidence type="ECO:0000256" key="2">
    <source>
        <dbReference type="SAM" id="SignalP"/>
    </source>
</evidence>
<protein>
    <submittedName>
        <fullName evidence="3">Ground domain-containing protein</fullName>
    </submittedName>
</protein>
<gene>
    <name evidence="3" type="ORF">GCK32_002401</name>
</gene>
<proteinExistence type="predicted"/>
<feature type="compositionally biased region" description="Pro residues" evidence="1">
    <location>
        <begin position="81"/>
        <end position="110"/>
    </location>
</feature>
<evidence type="ECO:0000313" key="3">
    <source>
        <dbReference type="EMBL" id="KAK5975923.1"/>
    </source>
</evidence>
<dbReference type="EMBL" id="WIXE01012431">
    <property type="protein sequence ID" value="KAK5975923.1"/>
    <property type="molecule type" value="Genomic_DNA"/>
</dbReference>
<organism evidence="3 4">
    <name type="scientific">Trichostrongylus colubriformis</name>
    <name type="common">Black scour worm</name>
    <dbReference type="NCBI Taxonomy" id="6319"/>
    <lineage>
        <taxon>Eukaryota</taxon>
        <taxon>Metazoa</taxon>
        <taxon>Ecdysozoa</taxon>
        <taxon>Nematoda</taxon>
        <taxon>Chromadorea</taxon>
        <taxon>Rhabditida</taxon>
        <taxon>Rhabditina</taxon>
        <taxon>Rhabditomorpha</taxon>
        <taxon>Strongyloidea</taxon>
        <taxon>Trichostrongylidae</taxon>
        <taxon>Trichostrongylus</taxon>
    </lineage>
</organism>